<dbReference type="EMBL" id="JACRTC010000001">
    <property type="protein sequence ID" value="MBC8569239.1"/>
    <property type="molecule type" value="Genomic_DNA"/>
</dbReference>
<evidence type="ECO:0000313" key="2">
    <source>
        <dbReference type="EMBL" id="MBC8569239.1"/>
    </source>
</evidence>
<dbReference type="Pfam" id="PF13180">
    <property type="entry name" value="PDZ_2"/>
    <property type="match status" value="1"/>
</dbReference>
<dbReference type="Gene3D" id="2.30.42.10">
    <property type="match status" value="1"/>
</dbReference>
<reference evidence="2" key="1">
    <citation type="submission" date="2020-08" db="EMBL/GenBank/DDBJ databases">
        <title>Genome public.</title>
        <authorList>
            <person name="Liu C."/>
            <person name="Sun Q."/>
        </authorList>
    </citation>
    <scope>NUCLEOTIDE SEQUENCE</scope>
    <source>
        <strain evidence="2">NSJ-54</strain>
    </source>
</reference>
<proteinExistence type="predicted"/>
<dbReference type="Proteomes" id="UP000660861">
    <property type="component" value="Unassembled WGS sequence"/>
</dbReference>
<evidence type="ECO:0000259" key="1">
    <source>
        <dbReference type="PROSITE" id="PS51494"/>
    </source>
</evidence>
<dbReference type="SUPFAM" id="SSF50494">
    <property type="entry name" value="Trypsin-like serine proteases"/>
    <property type="match status" value="1"/>
</dbReference>
<gene>
    <name evidence="2" type="primary">spoIVB</name>
    <name evidence="2" type="ORF">H8709_00145</name>
</gene>
<sequence length="414" mass="43411">MIKKLSKFIFVLSAVMATALVAMTFYSKYALPDQFYVSKGQSLHIDSKYCVEPVSTGAARGNTSQASASENASYRMELRLFGLIPVKQVQVNVVDQSEVVVCGTPFGIKMFTDGVLVIGASDVMCDGSAVNPAKNAGIKVGDVIVKMNGARVYTNEDVGKIVSGSAGESVSVTYKRNGQTLYTDLSPALSDEDKGYKAGIWVRDSTAGIGTMTFYDPAAGVFGGLGHAICDVDTGKLMPLSSGDIVGVTITGVKKGEAGTPGELKGGFVESQHMGTLCANGETGVYGTIENAGPIQGKAMPVAFKQEIKEGKAKVITTLDGQTAQEYEVMIEKVNYNDGTPTKNMIVKITDPQLLSKAGGIVQGMSGSPLVQDGKLIGAVTHVFVNDPTKGYAIFAENMLSSAKNVENSVSNAA</sequence>
<keyword evidence="2" id="KW-0378">Hydrolase</keyword>
<dbReference type="InterPro" id="IPR008763">
    <property type="entry name" value="Peptidase_S55"/>
</dbReference>
<dbReference type="InterPro" id="IPR014219">
    <property type="entry name" value="SpoIVB"/>
</dbReference>
<dbReference type="EC" id="3.4.21.116" evidence="2"/>
<name>A0A926EBD9_9FIRM</name>
<comment type="caution">
    <text evidence="2">The sequence shown here is derived from an EMBL/GenBank/DDBJ whole genome shotgun (WGS) entry which is preliminary data.</text>
</comment>
<organism evidence="2 3">
    <name type="scientific">Zongyangia hominis</name>
    <dbReference type="NCBI Taxonomy" id="2763677"/>
    <lineage>
        <taxon>Bacteria</taxon>
        <taxon>Bacillati</taxon>
        <taxon>Bacillota</taxon>
        <taxon>Clostridia</taxon>
        <taxon>Eubacteriales</taxon>
        <taxon>Oscillospiraceae</taxon>
        <taxon>Zongyangia</taxon>
    </lineage>
</organism>
<dbReference type="Pfam" id="PF05580">
    <property type="entry name" value="Peptidase_S55"/>
    <property type="match status" value="1"/>
</dbReference>
<dbReference type="AlphaFoldDB" id="A0A926EBD9"/>
<evidence type="ECO:0000313" key="3">
    <source>
        <dbReference type="Proteomes" id="UP000660861"/>
    </source>
</evidence>
<dbReference type="InterPro" id="IPR009003">
    <property type="entry name" value="Peptidase_S1_PA"/>
</dbReference>
<accession>A0A926EBD9</accession>
<dbReference type="InterPro" id="IPR001478">
    <property type="entry name" value="PDZ"/>
</dbReference>
<keyword evidence="3" id="KW-1185">Reference proteome</keyword>
<dbReference type="GO" id="GO:0016787">
    <property type="term" value="F:hydrolase activity"/>
    <property type="evidence" value="ECO:0007669"/>
    <property type="project" value="UniProtKB-KW"/>
</dbReference>
<dbReference type="SUPFAM" id="SSF50156">
    <property type="entry name" value="PDZ domain-like"/>
    <property type="match status" value="1"/>
</dbReference>
<dbReference type="InterPro" id="IPR036034">
    <property type="entry name" value="PDZ_sf"/>
</dbReference>
<protein>
    <submittedName>
        <fullName evidence="2">SpoIVB peptidase</fullName>
        <ecNumber evidence="2">3.4.21.116</ecNumber>
    </submittedName>
</protein>
<dbReference type="PROSITE" id="PS51494">
    <property type="entry name" value="SPOIVB"/>
    <property type="match status" value="1"/>
</dbReference>
<dbReference type="NCBIfam" id="TIGR02860">
    <property type="entry name" value="spore_IV_B"/>
    <property type="match status" value="1"/>
</dbReference>
<feature type="domain" description="Peptidase S55" evidence="1">
    <location>
        <begin position="179"/>
        <end position="414"/>
    </location>
</feature>